<comment type="caution">
    <text evidence="2">The sequence shown here is derived from an EMBL/GenBank/DDBJ whole genome shotgun (WGS) entry which is preliminary data.</text>
</comment>
<protein>
    <submittedName>
        <fullName evidence="2">Helix-turn-helix domain-containing protein</fullName>
    </submittedName>
</protein>
<evidence type="ECO:0000259" key="1">
    <source>
        <dbReference type="Pfam" id="PF20057"/>
    </source>
</evidence>
<evidence type="ECO:0000313" key="2">
    <source>
        <dbReference type="EMBL" id="KAA0921196.1"/>
    </source>
</evidence>
<dbReference type="Proteomes" id="UP000325291">
    <property type="component" value="Unassembled WGS sequence"/>
</dbReference>
<dbReference type="RefSeq" id="WP_111362380.1">
    <property type="nucleotide sequence ID" value="NZ_VINQ01000001.1"/>
</dbReference>
<reference evidence="2 3" key="1">
    <citation type="submission" date="2019-07" db="EMBL/GenBank/DDBJ databases">
        <title>Aquicoccus porphyridii gen. nov., sp. nov., isolated from a small marine red alga, Porphyridium marinum.</title>
        <authorList>
            <person name="Liu L."/>
        </authorList>
    </citation>
    <scope>NUCLEOTIDE SEQUENCE [LARGE SCALE GENOMIC DNA]</scope>
    <source>
        <strain evidence="2 3">L1 8-17</strain>
    </source>
</reference>
<accession>A0A5A9ZW98</accession>
<dbReference type="AlphaFoldDB" id="A0A5A9ZW98"/>
<name>A0A5A9ZW98_9RHOB</name>
<proteinExistence type="predicted"/>
<sequence length="362" mass="38650">MPGWVPEAARHYLVHTECGLSIRAIARSVARHPSTVLRQVRRWESLRDDILIDEALIRLARVVPRDPRSPKVKEPSDMTLQDRPIAATPDDETFEVEARRVLRRLCEPGAVLAVAPEMDKAVVVRDIAGGGTTRTAVVERAMAQALAVKDWIACVEPGRVARYRITQAGRAALGRMLAAQENAAHGAAQGFAEAQSGFDGPGLAVAGRPAVRKKPRFAPGDSPMAALARRRDRDGVPFLGANLVAAGERLREDFELAQMGARVSGSWDHVLSGVIDGGRAGAGADATGGSSAARARVEAALRDLGPGLGDVALRCCCHLEGLEQAEQAMGWSARSGKIVLRIALQRLRRHYAELGDAAGMIG</sequence>
<organism evidence="2 3">
    <name type="scientific">Aquicoccus porphyridii</name>
    <dbReference type="NCBI Taxonomy" id="1852029"/>
    <lineage>
        <taxon>Bacteria</taxon>
        <taxon>Pseudomonadati</taxon>
        <taxon>Pseudomonadota</taxon>
        <taxon>Alphaproteobacteria</taxon>
        <taxon>Rhodobacterales</taxon>
        <taxon>Paracoccaceae</taxon>
        <taxon>Aquicoccus</taxon>
    </lineage>
</organism>
<gene>
    <name evidence="2" type="ORF">FLO80_01915</name>
</gene>
<dbReference type="InterPro" id="IPR045599">
    <property type="entry name" value="DUF6456"/>
</dbReference>
<keyword evidence="3" id="KW-1185">Reference proteome</keyword>
<dbReference type="EMBL" id="VINQ01000001">
    <property type="protein sequence ID" value="KAA0921196.1"/>
    <property type="molecule type" value="Genomic_DNA"/>
</dbReference>
<dbReference type="Pfam" id="PF20057">
    <property type="entry name" value="DUF6456"/>
    <property type="match status" value="1"/>
</dbReference>
<evidence type="ECO:0000313" key="3">
    <source>
        <dbReference type="Proteomes" id="UP000325291"/>
    </source>
</evidence>
<feature type="domain" description="DUF6456" evidence="1">
    <location>
        <begin position="216"/>
        <end position="352"/>
    </location>
</feature>